<accession>A0A4S2MLS3</accession>
<dbReference type="GO" id="GO:0005737">
    <property type="term" value="C:cytoplasm"/>
    <property type="evidence" value="ECO:0007669"/>
    <property type="project" value="TreeGrafter"/>
</dbReference>
<dbReference type="Pfam" id="PF12239">
    <property type="entry name" value="DUF3605"/>
    <property type="match status" value="1"/>
</dbReference>
<dbReference type="AlphaFoldDB" id="A0A4S2MLS3"/>
<dbReference type="InParanoid" id="A0A4S2MLS3"/>
<dbReference type="PANTHER" id="PTHR35020">
    <property type="entry name" value="N-ACETYLGLUCOSAMINE-INDUCED PROTEIN 1"/>
    <property type="match status" value="1"/>
</dbReference>
<dbReference type="EMBL" id="ML220147">
    <property type="protein sequence ID" value="TGZ77913.1"/>
    <property type="molecule type" value="Genomic_DNA"/>
</dbReference>
<dbReference type="FunCoup" id="A0A4S2MLS3">
    <property type="interactions" value="1"/>
</dbReference>
<evidence type="ECO:0008006" key="3">
    <source>
        <dbReference type="Google" id="ProtNLM"/>
    </source>
</evidence>
<keyword evidence="2" id="KW-1185">Reference proteome</keyword>
<dbReference type="PANTHER" id="PTHR35020:SF2">
    <property type="entry name" value="N-ACETYLGLUCOSAMINE-INDUCED PROTEIN 1"/>
    <property type="match status" value="1"/>
</dbReference>
<dbReference type="Proteomes" id="UP000298138">
    <property type="component" value="Unassembled WGS sequence"/>
</dbReference>
<dbReference type="STRING" id="341454.A0A4S2MLS3"/>
<dbReference type="GO" id="GO:0006044">
    <property type="term" value="P:N-acetylglucosamine metabolic process"/>
    <property type="evidence" value="ECO:0007669"/>
    <property type="project" value="TreeGrafter"/>
</dbReference>
<proteinExistence type="predicted"/>
<dbReference type="OrthoDB" id="498286at2759"/>
<sequence length="221" mass="25470">MTAGAPPTTVHDGYQLTDKDADQLRMTDSEYKLQSWDSLLSIIRENRLEDLKRVPSDLKRYIAWSHKTREEYGSIQAFVLKERLGWEDLKAKNSVPFADPDDTKILINDWPYGNEPGILHLVCWTKAAIATVPPAGDLTPESRRIIQDWVDKTFVSRLGCENVMWFKNWASIQSVRSVEHVHVLVRNYTEEFVEEVVGRDARDVKPIGEREKERALATMEN</sequence>
<protein>
    <recommendedName>
        <fullName evidence="3">N-acetylglucosamine-induced protein 1</fullName>
    </recommendedName>
</protein>
<evidence type="ECO:0000313" key="2">
    <source>
        <dbReference type="Proteomes" id="UP000298138"/>
    </source>
</evidence>
<reference evidence="1 2" key="1">
    <citation type="submission" date="2019-04" db="EMBL/GenBank/DDBJ databases">
        <title>Comparative genomics and transcriptomics to analyze fruiting body development in filamentous ascomycetes.</title>
        <authorList>
            <consortium name="DOE Joint Genome Institute"/>
            <person name="Lutkenhaus R."/>
            <person name="Traeger S."/>
            <person name="Breuer J."/>
            <person name="Kuo A."/>
            <person name="Lipzen A."/>
            <person name="Pangilinan J."/>
            <person name="Dilworth D."/>
            <person name="Sandor L."/>
            <person name="Poggeler S."/>
            <person name="Barry K."/>
            <person name="Grigoriev I.V."/>
            <person name="Nowrousian M."/>
        </authorList>
    </citation>
    <scope>NUCLEOTIDE SEQUENCE [LARGE SCALE GENOMIC DNA]</scope>
    <source>
        <strain evidence="1 2">CBS 389.68</strain>
    </source>
</reference>
<evidence type="ECO:0000313" key="1">
    <source>
        <dbReference type="EMBL" id="TGZ77913.1"/>
    </source>
</evidence>
<gene>
    <name evidence="1" type="ORF">EX30DRAFT_366329</name>
</gene>
<organism evidence="1 2">
    <name type="scientific">Ascodesmis nigricans</name>
    <dbReference type="NCBI Taxonomy" id="341454"/>
    <lineage>
        <taxon>Eukaryota</taxon>
        <taxon>Fungi</taxon>
        <taxon>Dikarya</taxon>
        <taxon>Ascomycota</taxon>
        <taxon>Pezizomycotina</taxon>
        <taxon>Pezizomycetes</taxon>
        <taxon>Pezizales</taxon>
        <taxon>Ascodesmidaceae</taxon>
        <taxon>Ascodesmis</taxon>
    </lineage>
</organism>
<dbReference type="InterPro" id="IPR022036">
    <property type="entry name" value="DUF3605"/>
</dbReference>
<name>A0A4S2MLS3_9PEZI</name>